<name>A0A2T5GEE7_HYDSH</name>
<dbReference type="Proteomes" id="UP000748108">
    <property type="component" value="Unassembled WGS sequence"/>
</dbReference>
<evidence type="ECO:0000256" key="2">
    <source>
        <dbReference type="ARBA" id="ARBA00022448"/>
    </source>
</evidence>
<evidence type="ECO:0000256" key="14">
    <source>
        <dbReference type="RuleBase" id="RU003848"/>
    </source>
</evidence>
<dbReference type="HAMAP" id="MF_01398">
    <property type="entry name" value="ATP_synth_b_bprime"/>
    <property type="match status" value="1"/>
</dbReference>
<keyword evidence="9 13" id="KW-0472">Membrane</keyword>
<keyword evidence="10 13" id="KW-0066">ATP synthesis</keyword>
<dbReference type="AlphaFoldDB" id="A0A2T5GEE7"/>
<keyword evidence="7 13" id="KW-1133">Transmembrane helix</keyword>
<reference evidence="16" key="2">
    <citation type="journal article" date="2021" name="Microbiology">
        <title>Metagenomic Analysis of the Microbial Community in the Underground Coal Fire Area (Kemerovo Region, Russia) Revealed Predominance of Thermophilic Members of the Phyla Deinococcus-thermus, Aquificae, and Firmicutes.</title>
        <authorList>
            <person name="Kadnikov V."/>
            <person name="Mardanov A.V."/>
            <person name="Beletsky A.V."/>
            <person name="Karnachuk O.V."/>
            <person name="Ravin N.V."/>
        </authorList>
    </citation>
    <scope>NUCLEOTIDE SEQUENCE</scope>
    <source>
        <strain evidence="16">RBS10-49</strain>
    </source>
</reference>
<evidence type="ECO:0000313" key="16">
    <source>
        <dbReference type="EMBL" id="MBT9282181.1"/>
    </source>
</evidence>
<dbReference type="Proteomes" id="UP000244180">
    <property type="component" value="Unassembled WGS sequence"/>
</dbReference>
<dbReference type="SUPFAM" id="SSF81573">
    <property type="entry name" value="F1F0 ATP synthase subunit B, membrane domain"/>
    <property type="match status" value="1"/>
</dbReference>
<dbReference type="PANTHER" id="PTHR33445:SF1">
    <property type="entry name" value="ATP SYNTHASE SUBUNIT B"/>
    <property type="match status" value="1"/>
</dbReference>
<dbReference type="GO" id="GO:0046933">
    <property type="term" value="F:proton-transporting ATP synthase activity, rotational mechanism"/>
    <property type="evidence" value="ECO:0007669"/>
    <property type="project" value="UniProtKB-UniRule"/>
</dbReference>
<comment type="similarity">
    <text evidence="1 13 14">Belongs to the ATPase B chain family.</text>
</comment>
<evidence type="ECO:0000256" key="4">
    <source>
        <dbReference type="ARBA" id="ARBA00022547"/>
    </source>
</evidence>
<dbReference type="GO" id="GO:0046961">
    <property type="term" value="F:proton-transporting ATPase activity, rotational mechanism"/>
    <property type="evidence" value="ECO:0007669"/>
    <property type="project" value="TreeGrafter"/>
</dbReference>
<evidence type="ECO:0000256" key="12">
    <source>
        <dbReference type="ARBA" id="ARBA00037847"/>
    </source>
</evidence>
<evidence type="ECO:0000256" key="9">
    <source>
        <dbReference type="ARBA" id="ARBA00023136"/>
    </source>
</evidence>
<evidence type="ECO:0000256" key="3">
    <source>
        <dbReference type="ARBA" id="ARBA00022475"/>
    </source>
</evidence>
<dbReference type="GO" id="GO:0045259">
    <property type="term" value="C:proton-transporting ATP synthase complex"/>
    <property type="evidence" value="ECO:0007669"/>
    <property type="project" value="UniProtKB-KW"/>
</dbReference>
<organism evidence="17 18">
    <name type="scientific">Hydrogenibacillus schlegelii</name>
    <name type="common">Bacillus schlegelii</name>
    <dbReference type="NCBI Taxonomy" id="1484"/>
    <lineage>
        <taxon>Bacteria</taxon>
        <taxon>Bacillati</taxon>
        <taxon>Bacillota</taxon>
        <taxon>Bacilli</taxon>
        <taxon>Bacillales</taxon>
        <taxon>Bacillales Family X. Incertae Sedis</taxon>
        <taxon>Hydrogenibacillus</taxon>
    </lineage>
</organism>
<keyword evidence="6 13" id="KW-0375">Hydrogen ion transport</keyword>
<dbReference type="InterPro" id="IPR005864">
    <property type="entry name" value="ATP_synth_F0_bsu_bac"/>
</dbReference>
<dbReference type="InterPro" id="IPR028987">
    <property type="entry name" value="ATP_synth_B-like_membr_sf"/>
</dbReference>
<dbReference type="EMBL" id="JAHHQF010000050">
    <property type="protein sequence ID" value="MBT9282181.1"/>
    <property type="molecule type" value="Genomic_DNA"/>
</dbReference>
<dbReference type="GO" id="GO:0005886">
    <property type="term" value="C:plasma membrane"/>
    <property type="evidence" value="ECO:0007669"/>
    <property type="project" value="UniProtKB-SubCell"/>
</dbReference>
<evidence type="ECO:0000313" key="18">
    <source>
        <dbReference type="Proteomes" id="UP000244180"/>
    </source>
</evidence>
<evidence type="ECO:0000313" key="17">
    <source>
        <dbReference type="EMBL" id="PTQ54562.1"/>
    </source>
</evidence>
<dbReference type="EMBL" id="PEBV01000003">
    <property type="protein sequence ID" value="PTQ54562.1"/>
    <property type="molecule type" value="Genomic_DNA"/>
</dbReference>
<keyword evidence="15" id="KW-0175">Coiled coil</keyword>
<evidence type="ECO:0000256" key="1">
    <source>
        <dbReference type="ARBA" id="ARBA00005513"/>
    </source>
</evidence>
<evidence type="ECO:0000256" key="10">
    <source>
        <dbReference type="ARBA" id="ARBA00023310"/>
    </source>
</evidence>
<evidence type="ECO:0000256" key="8">
    <source>
        <dbReference type="ARBA" id="ARBA00023065"/>
    </source>
</evidence>
<feature type="transmembrane region" description="Helical" evidence="13">
    <location>
        <begin position="20"/>
        <end position="40"/>
    </location>
</feature>
<dbReference type="InterPro" id="IPR050059">
    <property type="entry name" value="ATP_synthase_B_chain"/>
</dbReference>
<dbReference type="InterPro" id="IPR002146">
    <property type="entry name" value="ATP_synth_b/b'su_bac/chlpt"/>
</dbReference>
<comment type="function">
    <text evidence="13">Component of the F(0) channel, it forms part of the peripheral stalk, linking F(1) to F(0).</text>
</comment>
<feature type="coiled-coil region" evidence="15">
    <location>
        <begin position="58"/>
        <end position="136"/>
    </location>
</feature>
<comment type="subcellular location">
    <subcellularLocation>
        <location evidence="13">Cell membrane</location>
        <topology evidence="13">Single-pass membrane protein</topology>
    </subcellularLocation>
    <subcellularLocation>
        <location evidence="12">Endomembrane system</location>
        <topology evidence="12">Single-pass membrane protein</topology>
    </subcellularLocation>
</comment>
<accession>A0A2T5GEE7</accession>
<comment type="subunit">
    <text evidence="13">F-type ATPases have 2 components, F(1) - the catalytic core - and F(0) - the membrane proton channel. F(1) has five subunits: alpha(3), beta(3), gamma(1), delta(1), epsilon(1). F(0) has three main subunits: a(1), b(2) and c(10-14). The alpha and beta chains form an alternating ring which encloses part of the gamma chain. F(1) is attached to F(0) by a central stalk formed by the gamma and epsilon chains, while a peripheral stalk is formed by the delta and b chains.</text>
</comment>
<evidence type="ECO:0000256" key="7">
    <source>
        <dbReference type="ARBA" id="ARBA00022989"/>
    </source>
</evidence>
<dbReference type="Pfam" id="PF00430">
    <property type="entry name" value="ATP-synt_B"/>
    <property type="match status" value="1"/>
</dbReference>
<dbReference type="PANTHER" id="PTHR33445">
    <property type="entry name" value="ATP SYNTHASE SUBUNIT B', CHLOROPLASTIC"/>
    <property type="match status" value="1"/>
</dbReference>
<dbReference type="CDD" id="cd06503">
    <property type="entry name" value="ATP-synt_Fo_b"/>
    <property type="match status" value="1"/>
</dbReference>
<keyword evidence="3 13" id="KW-1003">Cell membrane</keyword>
<keyword evidence="4 13" id="KW-0138">CF(0)</keyword>
<evidence type="ECO:0000256" key="5">
    <source>
        <dbReference type="ARBA" id="ARBA00022692"/>
    </source>
</evidence>
<sequence>MLLAQPEVHAQGGINLELGTMLFTLATFLVLLYLLSRYALKPLLSVMEKREKRIHDLIAGAEADRRAAEEKLREAEARLAEARSEAEAILARARHMAEKEAEALLAQANEESVRLREEARRAIEEERARAVAALRREVADLSVLIAGRILERSVDEAAERAYAERVLEEVGGLR</sequence>
<protein>
    <recommendedName>
        <fullName evidence="13">ATP synthase subunit b</fullName>
    </recommendedName>
    <alternativeName>
        <fullName evidence="13">ATP synthase F(0) sector subunit b</fullName>
    </alternativeName>
    <alternativeName>
        <fullName evidence="13">ATPase subunit I</fullName>
    </alternativeName>
    <alternativeName>
        <fullName evidence="13">F-type ATPase subunit b</fullName>
        <shortName evidence="13">F-ATPase subunit b</shortName>
    </alternativeName>
</protein>
<keyword evidence="5 13" id="KW-0812">Transmembrane</keyword>
<comment type="function">
    <text evidence="11 13">F(1)F(0) ATP synthase produces ATP from ADP in the presence of a proton or sodium gradient. F-type ATPases consist of two structural domains, F(1) containing the extramembraneous catalytic core and F(0) containing the membrane proton channel, linked together by a central stalk and a peripheral stalk. During catalysis, ATP synthesis in the catalytic domain of F(1) is coupled via a rotary mechanism of the central stalk subunits to proton translocation.</text>
</comment>
<keyword evidence="2 13" id="KW-0813">Transport</keyword>
<dbReference type="RefSeq" id="WP_272999578.1">
    <property type="nucleotide sequence ID" value="NZ_PEBV01000003.1"/>
</dbReference>
<dbReference type="NCBIfam" id="TIGR01144">
    <property type="entry name" value="ATP_synt_b"/>
    <property type="match status" value="1"/>
</dbReference>
<reference evidence="17 18" key="1">
    <citation type="submission" date="2017-08" db="EMBL/GenBank/DDBJ databases">
        <title>Burning lignite coal seam in the remote Altai Mountains harbors a hydrogen-driven thermophilic microbial community.</title>
        <authorList>
            <person name="Kadnikov V.V."/>
            <person name="Mardanov A.V."/>
            <person name="Ivasenko D."/>
            <person name="Beletsky A.V."/>
            <person name="Karnachuk O.V."/>
            <person name="Ravin N.V."/>
        </authorList>
    </citation>
    <scope>NUCLEOTIDE SEQUENCE [LARGE SCALE GENOMIC DNA]</scope>
    <source>
        <strain evidence="17">AL33</strain>
    </source>
</reference>
<comment type="caution">
    <text evidence="17">The sequence shown here is derived from an EMBL/GenBank/DDBJ whole genome shotgun (WGS) entry which is preliminary data.</text>
</comment>
<keyword evidence="8 13" id="KW-0406">Ion transport</keyword>
<gene>
    <name evidence="13 16" type="primary">atpF</name>
    <name evidence="17" type="ORF">HSCHL_0141</name>
    <name evidence="16" type="ORF">KM312_05930</name>
</gene>
<evidence type="ECO:0000256" key="15">
    <source>
        <dbReference type="SAM" id="Coils"/>
    </source>
</evidence>
<evidence type="ECO:0000256" key="13">
    <source>
        <dbReference type="HAMAP-Rule" id="MF_01398"/>
    </source>
</evidence>
<dbReference type="GO" id="GO:0012505">
    <property type="term" value="C:endomembrane system"/>
    <property type="evidence" value="ECO:0007669"/>
    <property type="project" value="UniProtKB-SubCell"/>
</dbReference>
<evidence type="ECO:0000256" key="6">
    <source>
        <dbReference type="ARBA" id="ARBA00022781"/>
    </source>
</evidence>
<evidence type="ECO:0000256" key="11">
    <source>
        <dbReference type="ARBA" id="ARBA00025198"/>
    </source>
</evidence>
<proteinExistence type="inferred from homology"/>